<evidence type="ECO:0000256" key="8">
    <source>
        <dbReference type="ARBA" id="ARBA00023015"/>
    </source>
</evidence>
<keyword evidence="11" id="KW-0539">Nucleus</keyword>
<evidence type="ECO:0000313" key="17">
    <source>
        <dbReference type="Proteomes" id="UP000694545"/>
    </source>
</evidence>
<feature type="compositionally biased region" description="Basic and acidic residues" evidence="13">
    <location>
        <begin position="201"/>
        <end position="210"/>
    </location>
</feature>
<keyword evidence="7" id="KW-0862">Zinc</keyword>
<dbReference type="FunFam" id="3.30.160.60:FF:003095">
    <property type="match status" value="1"/>
</dbReference>
<evidence type="ECO:0000256" key="4">
    <source>
        <dbReference type="ARBA" id="ARBA00022723"/>
    </source>
</evidence>
<feature type="compositionally biased region" description="Basic and acidic residues" evidence="13">
    <location>
        <begin position="180"/>
        <end position="194"/>
    </location>
</feature>
<dbReference type="FunFam" id="3.30.160.60:FF:002134">
    <property type="entry name" value="Zinc finger protein 616"/>
    <property type="match status" value="1"/>
</dbReference>
<dbReference type="GO" id="GO:0008270">
    <property type="term" value="F:zinc ion binding"/>
    <property type="evidence" value="ECO:0007669"/>
    <property type="project" value="UniProtKB-KW"/>
</dbReference>
<dbReference type="PANTHER" id="PTHR16515:SF57">
    <property type="entry name" value="ZINC FINGER PROTEIN 154-LIKE"/>
    <property type="match status" value="1"/>
</dbReference>
<keyword evidence="5" id="KW-0677">Repeat</keyword>
<dbReference type="Ensembl" id="ENSVKKT00000002598.1">
    <property type="protein sequence ID" value="ENSVKKP00000002524.1"/>
    <property type="gene ID" value="ENSVKKG00000002010.1"/>
</dbReference>
<dbReference type="InterPro" id="IPR036236">
    <property type="entry name" value="Znf_C2H2_sf"/>
</dbReference>
<dbReference type="InterPro" id="IPR050331">
    <property type="entry name" value="Zinc_finger"/>
</dbReference>
<dbReference type="GO" id="GO:0005634">
    <property type="term" value="C:nucleus"/>
    <property type="evidence" value="ECO:0007669"/>
    <property type="project" value="UniProtKB-SubCell"/>
</dbReference>
<dbReference type="PROSITE" id="PS50804">
    <property type="entry name" value="SCAN_BOX"/>
    <property type="match status" value="1"/>
</dbReference>
<dbReference type="Pfam" id="PF02023">
    <property type="entry name" value="SCAN"/>
    <property type="match status" value="1"/>
</dbReference>
<organism evidence="16 17">
    <name type="scientific">Varanus komodoensis</name>
    <name type="common">Komodo dragon</name>
    <dbReference type="NCBI Taxonomy" id="61221"/>
    <lineage>
        <taxon>Eukaryota</taxon>
        <taxon>Metazoa</taxon>
        <taxon>Chordata</taxon>
        <taxon>Craniata</taxon>
        <taxon>Vertebrata</taxon>
        <taxon>Euteleostomi</taxon>
        <taxon>Lepidosauria</taxon>
        <taxon>Squamata</taxon>
        <taxon>Bifurcata</taxon>
        <taxon>Unidentata</taxon>
        <taxon>Episquamata</taxon>
        <taxon>Toxicofera</taxon>
        <taxon>Anguimorpha</taxon>
        <taxon>Paleoanguimorpha</taxon>
        <taxon>Varanoidea</taxon>
        <taxon>Varanidae</taxon>
        <taxon>Varanus</taxon>
    </lineage>
</organism>
<dbReference type="AlphaFoldDB" id="A0A8D2ITW5"/>
<keyword evidence="10" id="KW-0804">Transcription</keyword>
<evidence type="ECO:0000256" key="6">
    <source>
        <dbReference type="ARBA" id="ARBA00022771"/>
    </source>
</evidence>
<dbReference type="InterPro" id="IPR013087">
    <property type="entry name" value="Znf_C2H2_type"/>
</dbReference>
<feature type="domain" description="SCAN box" evidence="15">
    <location>
        <begin position="78"/>
        <end position="156"/>
    </location>
</feature>
<dbReference type="FunFam" id="3.30.160.60:FF:002343">
    <property type="entry name" value="Zinc finger protein 33A"/>
    <property type="match status" value="6"/>
</dbReference>
<keyword evidence="4" id="KW-0479">Metal-binding</keyword>
<evidence type="ECO:0000256" key="1">
    <source>
        <dbReference type="ARBA" id="ARBA00003767"/>
    </source>
</evidence>
<evidence type="ECO:0000313" key="16">
    <source>
        <dbReference type="Ensembl" id="ENSVKKP00000002524.1"/>
    </source>
</evidence>
<feature type="domain" description="C2H2-type" evidence="14">
    <location>
        <begin position="535"/>
        <end position="562"/>
    </location>
</feature>
<dbReference type="CDD" id="cd07936">
    <property type="entry name" value="SCAN"/>
    <property type="match status" value="1"/>
</dbReference>
<comment type="similarity">
    <text evidence="3">Belongs to the krueppel C2H2-type zinc-finger protein family.</text>
</comment>
<feature type="domain" description="C2H2-type" evidence="14">
    <location>
        <begin position="591"/>
        <end position="618"/>
    </location>
</feature>
<dbReference type="PROSITE" id="PS50157">
    <property type="entry name" value="ZINC_FINGER_C2H2_2"/>
    <property type="match status" value="10"/>
</dbReference>
<dbReference type="Gene3D" id="3.30.160.60">
    <property type="entry name" value="Classic Zinc Finger"/>
    <property type="match status" value="10"/>
</dbReference>
<dbReference type="Gene3D" id="1.10.4020.10">
    <property type="entry name" value="DNA breaking-rejoining enzymes"/>
    <property type="match status" value="1"/>
</dbReference>
<dbReference type="FunFam" id="3.30.160.60:FF:000358">
    <property type="entry name" value="zinc finger protein 24"/>
    <property type="match status" value="1"/>
</dbReference>
<feature type="domain" description="C2H2-type" evidence="14">
    <location>
        <begin position="423"/>
        <end position="450"/>
    </location>
</feature>
<evidence type="ECO:0000259" key="15">
    <source>
        <dbReference type="PROSITE" id="PS50804"/>
    </source>
</evidence>
<dbReference type="FunFam" id="3.30.160.60:FF:002159">
    <property type="entry name" value="Zinc finger protein 841"/>
    <property type="match status" value="1"/>
</dbReference>
<evidence type="ECO:0000256" key="9">
    <source>
        <dbReference type="ARBA" id="ARBA00023125"/>
    </source>
</evidence>
<feature type="domain" description="C2H2-type" evidence="14">
    <location>
        <begin position="367"/>
        <end position="394"/>
    </location>
</feature>
<evidence type="ECO:0000256" key="10">
    <source>
        <dbReference type="ARBA" id="ARBA00023163"/>
    </source>
</evidence>
<evidence type="ECO:0000256" key="13">
    <source>
        <dbReference type="SAM" id="MobiDB-lite"/>
    </source>
</evidence>
<keyword evidence="8" id="KW-0805">Transcription regulation</keyword>
<feature type="domain" description="C2H2-type" evidence="14">
    <location>
        <begin position="451"/>
        <end position="478"/>
    </location>
</feature>
<comment type="subcellular location">
    <subcellularLocation>
        <location evidence="2">Nucleus</location>
    </subcellularLocation>
</comment>
<dbReference type="SMART" id="SM00355">
    <property type="entry name" value="ZnF_C2H2"/>
    <property type="match status" value="10"/>
</dbReference>
<keyword evidence="9" id="KW-0238">DNA-binding</keyword>
<dbReference type="Pfam" id="PF00096">
    <property type="entry name" value="zf-C2H2"/>
    <property type="match status" value="10"/>
</dbReference>
<comment type="function">
    <text evidence="1">May be involved in transcriptional regulation.</text>
</comment>
<dbReference type="SUPFAM" id="SSF47353">
    <property type="entry name" value="Retrovirus capsid dimerization domain-like"/>
    <property type="match status" value="1"/>
</dbReference>
<name>A0A8D2ITW5_VARKO</name>
<evidence type="ECO:0000256" key="2">
    <source>
        <dbReference type="ARBA" id="ARBA00004123"/>
    </source>
</evidence>
<evidence type="ECO:0000256" key="7">
    <source>
        <dbReference type="ARBA" id="ARBA00022833"/>
    </source>
</evidence>
<dbReference type="SUPFAM" id="SSF57667">
    <property type="entry name" value="beta-beta-alpha zinc fingers"/>
    <property type="match status" value="6"/>
</dbReference>
<feature type="domain" description="C2H2-type" evidence="14">
    <location>
        <begin position="507"/>
        <end position="534"/>
    </location>
</feature>
<protein>
    <submittedName>
        <fullName evidence="16">Uncharacterized protein</fullName>
    </submittedName>
</protein>
<keyword evidence="6 12" id="KW-0863">Zinc-finger</keyword>
<evidence type="ECO:0000256" key="5">
    <source>
        <dbReference type="ARBA" id="ARBA00022737"/>
    </source>
</evidence>
<evidence type="ECO:0000259" key="14">
    <source>
        <dbReference type="PROSITE" id="PS50157"/>
    </source>
</evidence>
<feature type="domain" description="C2H2-type" evidence="14">
    <location>
        <begin position="619"/>
        <end position="645"/>
    </location>
</feature>
<feature type="region of interest" description="Disordered" evidence="13">
    <location>
        <begin position="163"/>
        <end position="234"/>
    </location>
</feature>
<accession>A0A8D2ITW5</accession>
<dbReference type="GO" id="GO:0003677">
    <property type="term" value="F:DNA binding"/>
    <property type="evidence" value="ECO:0007669"/>
    <property type="project" value="UniProtKB-KW"/>
</dbReference>
<keyword evidence="17" id="KW-1185">Reference proteome</keyword>
<dbReference type="InterPro" id="IPR038269">
    <property type="entry name" value="SCAN_sf"/>
</dbReference>
<dbReference type="PROSITE" id="PS00028">
    <property type="entry name" value="ZINC_FINGER_C2H2_1"/>
    <property type="match status" value="10"/>
</dbReference>
<dbReference type="InterPro" id="IPR003309">
    <property type="entry name" value="SCAN_dom"/>
</dbReference>
<feature type="domain" description="C2H2-type" evidence="14">
    <location>
        <begin position="479"/>
        <end position="506"/>
    </location>
</feature>
<feature type="domain" description="C2H2-type" evidence="14">
    <location>
        <begin position="395"/>
        <end position="422"/>
    </location>
</feature>
<dbReference type="PANTHER" id="PTHR16515">
    <property type="entry name" value="PR DOMAIN ZINC FINGER PROTEIN"/>
    <property type="match status" value="1"/>
</dbReference>
<evidence type="ECO:0000256" key="11">
    <source>
        <dbReference type="ARBA" id="ARBA00023242"/>
    </source>
</evidence>
<reference evidence="16" key="1">
    <citation type="submission" date="2025-08" db="UniProtKB">
        <authorList>
            <consortium name="Ensembl"/>
        </authorList>
    </citation>
    <scope>IDENTIFICATION</scope>
</reference>
<feature type="compositionally biased region" description="Polar residues" evidence="13">
    <location>
        <begin position="313"/>
        <end position="324"/>
    </location>
</feature>
<reference evidence="16" key="2">
    <citation type="submission" date="2025-09" db="UniProtKB">
        <authorList>
            <consortium name="Ensembl"/>
        </authorList>
    </citation>
    <scope>IDENTIFICATION</scope>
</reference>
<feature type="domain" description="C2H2-type" evidence="14">
    <location>
        <begin position="563"/>
        <end position="590"/>
    </location>
</feature>
<evidence type="ECO:0000256" key="3">
    <source>
        <dbReference type="ARBA" id="ARBA00006991"/>
    </source>
</evidence>
<proteinExistence type="inferred from homology"/>
<feature type="compositionally biased region" description="Basic and acidic residues" evidence="13">
    <location>
        <begin position="285"/>
        <end position="311"/>
    </location>
</feature>
<dbReference type="Proteomes" id="UP000694545">
    <property type="component" value="Unplaced"/>
</dbReference>
<sequence length="645" mass="73264">MESSSCVVGNSQLPGMGLCRGLKTSLLPDEAVAAACQLPKEEYAMDLQGAAQETCITSDPSGKVKEEREEALDTEVHRQCFRRFCYGGSGGPREAWRQLWELCHQWLQPERHSKEQILELVVLEQFLAVLPAEVASWVREYRAETSSQAVALAEGFLLSQAEDKEQEEQQAMSPLAEVAPDSRRAEKPRSDRRQSPLLRGVKQEGGRRVSVEGTGRMPAISPQTSLLPEGAEPERGPRISQALAVCFTERSALPALDQGAPRRQMMEEDCGIVSYPDGNRCEADNEREPCEMSPKRGRCQKSEQQRRKIEASQKGNAPFASQGSECHDIEIQQKVDKRKKNNRCQVDDITMKTLISREKMHTGEKCYKCLECRKSFSQRIDLTKHQRIHTGEKPYTCLECGKSFSQKANLTSHQRFHTGEKPYNCLECGRSFSHKINLTSHQVIHTGEKPYKCLECGKSFSRKMNLASHQRVHTGEKPHTCLECGKSFGQKKDLTSHERIHTGEKPYKCLECGKSFHFRQSFMYHQRIHTGEKPFKCLECGKGFYHTTNLTYHQRIHTGERPFKCLECGKSFSQNGDLSKHTKIHTGERPYKCLECGKSFIQRSELTRHQRIHTGEKPFKCLDCGKSFSQKTNLTSHQRIHKGGK</sequence>
<dbReference type="OMA" id="CEADNER"/>
<feature type="region of interest" description="Disordered" evidence="13">
    <location>
        <begin position="285"/>
        <end position="324"/>
    </location>
</feature>
<dbReference type="SMART" id="SM00431">
    <property type="entry name" value="SCAN"/>
    <property type="match status" value="1"/>
</dbReference>
<dbReference type="GO" id="GO:0003700">
    <property type="term" value="F:DNA-binding transcription factor activity"/>
    <property type="evidence" value="ECO:0007669"/>
    <property type="project" value="UniProtKB-ARBA"/>
</dbReference>
<dbReference type="FunFam" id="1.10.4020.10:FF:000001">
    <property type="entry name" value="zinc finger protein 263 isoform X1"/>
    <property type="match status" value="1"/>
</dbReference>
<evidence type="ECO:0000256" key="12">
    <source>
        <dbReference type="PROSITE-ProRule" id="PRU00042"/>
    </source>
</evidence>